<protein>
    <submittedName>
        <fullName evidence="3">Uncharacterized protein</fullName>
    </submittedName>
</protein>
<dbReference type="Proteomes" id="UP000009097">
    <property type="component" value="Unassembled WGS sequence"/>
</dbReference>
<feature type="transmembrane region" description="Helical" evidence="2">
    <location>
        <begin position="6"/>
        <end position="25"/>
    </location>
</feature>
<accession>A0A0J9WP17</accession>
<proteinExistence type="predicted"/>
<dbReference type="KEGG" id="fox:FOXG_20008"/>
<dbReference type="EMBL" id="DS231706">
    <property type="protein sequence ID" value="KNB08252.1"/>
    <property type="molecule type" value="Genomic_DNA"/>
</dbReference>
<evidence type="ECO:0000256" key="2">
    <source>
        <dbReference type="SAM" id="Phobius"/>
    </source>
</evidence>
<evidence type="ECO:0000313" key="4">
    <source>
        <dbReference type="Proteomes" id="UP000009097"/>
    </source>
</evidence>
<dbReference type="GeneID" id="28960714"/>
<evidence type="ECO:0000313" key="3">
    <source>
        <dbReference type="EMBL" id="KNB08252.1"/>
    </source>
</evidence>
<reference evidence="3" key="2">
    <citation type="journal article" date="2010" name="Nature">
        <title>Comparative genomics reveals mobile pathogenicity chromosomes in Fusarium.</title>
        <authorList>
            <person name="Ma L.J."/>
            <person name="van der Does H.C."/>
            <person name="Borkovich K.A."/>
            <person name="Coleman J.J."/>
            <person name="Daboussi M.J."/>
            <person name="Di Pietro A."/>
            <person name="Dufresne M."/>
            <person name="Freitag M."/>
            <person name="Grabherr M."/>
            <person name="Henrissat B."/>
            <person name="Houterman P.M."/>
            <person name="Kang S."/>
            <person name="Shim W.B."/>
            <person name="Woloshuk C."/>
            <person name="Xie X."/>
            <person name="Xu J.R."/>
            <person name="Antoniw J."/>
            <person name="Baker S.E."/>
            <person name="Bluhm B.H."/>
            <person name="Breakspear A."/>
            <person name="Brown D.W."/>
            <person name="Butchko R.A."/>
            <person name="Chapman S."/>
            <person name="Coulson R."/>
            <person name="Coutinho P.M."/>
            <person name="Danchin E.G."/>
            <person name="Diener A."/>
            <person name="Gale L.R."/>
            <person name="Gardiner D.M."/>
            <person name="Goff S."/>
            <person name="Hammond-Kosack K.E."/>
            <person name="Hilburn K."/>
            <person name="Hua-Van A."/>
            <person name="Jonkers W."/>
            <person name="Kazan K."/>
            <person name="Kodira C.D."/>
            <person name="Koehrsen M."/>
            <person name="Kumar L."/>
            <person name="Lee Y.H."/>
            <person name="Li L."/>
            <person name="Manners J.M."/>
            <person name="Miranda-Saavedra D."/>
            <person name="Mukherjee M."/>
            <person name="Park G."/>
            <person name="Park J."/>
            <person name="Park S.Y."/>
            <person name="Proctor R.H."/>
            <person name="Regev A."/>
            <person name="Ruiz-Roldan M.C."/>
            <person name="Sain D."/>
            <person name="Sakthikumar S."/>
            <person name="Sykes S."/>
            <person name="Schwartz D.C."/>
            <person name="Turgeon B.G."/>
            <person name="Wapinski I."/>
            <person name="Yoder O."/>
            <person name="Young S."/>
            <person name="Zeng Q."/>
            <person name="Zhou S."/>
            <person name="Galagan J."/>
            <person name="Cuomo C.A."/>
            <person name="Kistler H.C."/>
            <person name="Rep M."/>
        </authorList>
    </citation>
    <scope>NUCLEOTIDE SEQUENCE [LARGE SCALE GENOMIC DNA]</scope>
    <source>
        <strain evidence="3">4287</strain>
    </source>
</reference>
<reference evidence="3" key="1">
    <citation type="submission" date="2007-04" db="EMBL/GenBank/DDBJ databases">
        <authorList>
            <consortium name="The Broad Institute Genome Sequencing Platform"/>
            <person name="Birren B."/>
            <person name="Lander E."/>
            <person name="Galagan J."/>
            <person name="Nusbaum C."/>
            <person name="Devon K."/>
            <person name="Ma L.-J."/>
            <person name="Jaffe D."/>
            <person name="Butler J."/>
            <person name="Alvarez P."/>
            <person name="Gnerre S."/>
            <person name="Grabherr M."/>
            <person name="Kleber M."/>
            <person name="Mauceli E."/>
            <person name="Brockman W."/>
            <person name="MacCallum I.A."/>
            <person name="Young S."/>
            <person name="LaButti K."/>
            <person name="DeCaprio D."/>
            <person name="Crawford M."/>
            <person name="Koehrsen M."/>
            <person name="Engels R."/>
            <person name="Montgomery P."/>
            <person name="Pearson M."/>
            <person name="Howarth C."/>
            <person name="Larson L."/>
            <person name="White J."/>
            <person name="O'Leary S."/>
            <person name="Kodira C."/>
            <person name="Zeng Q."/>
            <person name="Yandava C."/>
            <person name="Alvarado L."/>
            <person name="Kistler C."/>
            <person name="Shim W.-B."/>
            <person name="Kang S."/>
            <person name="Woloshuk C."/>
        </authorList>
    </citation>
    <scope>NUCLEOTIDE SEQUENCE</scope>
    <source>
        <strain evidence="3">4287</strain>
    </source>
</reference>
<name>A0A0J9WP17_FUSO4</name>
<dbReference type="VEuPathDB" id="FungiDB:FOXG_20008"/>
<sequence length="115" mass="12902">MGLNIYQDVGIILVFLTAIYTCGLIRHYCCNPKAQTKDEERGDVVINREENYEGIFVNPPQEQILHQPVPSYTPTSLRSPHDTELPAYKPMGTPPPCYVPGLKDFQPDSTQPSPV</sequence>
<dbReference type="AlphaFoldDB" id="A0A0J9WP17"/>
<keyword evidence="2" id="KW-0472">Membrane</keyword>
<organism evidence="3 4">
    <name type="scientific">Fusarium oxysporum f. sp. lycopersici (strain 4287 / CBS 123668 / FGSC 9935 / NRRL 34936)</name>
    <name type="common">Fusarium vascular wilt of tomato</name>
    <dbReference type="NCBI Taxonomy" id="426428"/>
    <lineage>
        <taxon>Eukaryota</taxon>
        <taxon>Fungi</taxon>
        <taxon>Dikarya</taxon>
        <taxon>Ascomycota</taxon>
        <taxon>Pezizomycotina</taxon>
        <taxon>Sordariomycetes</taxon>
        <taxon>Hypocreomycetidae</taxon>
        <taxon>Hypocreales</taxon>
        <taxon>Nectriaceae</taxon>
        <taxon>Fusarium</taxon>
        <taxon>Fusarium oxysporum species complex</taxon>
    </lineage>
</organism>
<feature type="region of interest" description="Disordered" evidence="1">
    <location>
        <begin position="65"/>
        <end position="115"/>
    </location>
</feature>
<dbReference type="OrthoDB" id="4975133at2759"/>
<evidence type="ECO:0000256" key="1">
    <source>
        <dbReference type="SAM" id="MobiDB-lite"/>
    </source>
</evidence>
<gene>
    <name evidence="3" type="ORF">FOXG_20008</name>
</gene>
<dbReference type="RefSeq" id="XP_018246297.1">
    <property type="nucleotide sequence ID" value="XM_018400268.1"/>
</dbReference>
<keyword evidence="2" id="KW-0812">Transmembrane</keyword>
<keyword evidence="2" id="KW-1133">Transmembrane helix</keyword>